<organism evidence="2 3">
    <name type="scientific">Roseivivax marinus</name>
    <dbReference type="NCBI Taxonomy" id="1379903"/>
    <lineage>
        <taxon>Bacteria</taxon>
        <taxon>Pseudomonadati</taxon>
        <taxon>Pseudomonadota</taxon>
        <taxon>Alphaproteobacteria</taxon>
        <taxon>Rhodobacterales</taxon>
        <taxon>Roseobacteraceae</taxon>
        <taxon>Roseivivax</taxon>
    </lineage>
</organism>
<gene>
    <name evidence="2" type="ORF">ATO8_09773</name>
</gene>
<keyword evidence="3" id="KW-1185">Reference proteome</keyword>
<protein>
    <submittedName>
        <fullName evidence="2">Uncharacterized protein</fullName>
    </submittedName>
</protein>
<feature type="region of interest" description="Disordered" evidence="1">
    <location>
        <begin position="32"/>
        <end position="69"/>
    </location>
</feature>
<feature type="compositionally biased region" description="Acidic residues" evidence="1">
    <location>
        <begin position="1069"/>
        <end position="1082"/>
    </location>
</feature>
<evidence type="ECO:0000256" key="1">
    <source>
        <dbReference type="SAM" id="MobiDB-lite"/>
    </source>
</evidence>
<feature type="region of interest" description="Disordered" evidence="1">
    <location>
        <begin position="1069"/>
        <end position="1088"/>
    </location>
</feature>
<dbReference type="Proteomes" id="UP000019063">
    <property type="component" value="Unassembled WGS sequence"/>
</dbReference>
<feature type="region of interest" description="Disordered" evidence="1">
    <location>
        <begin position="1"/>
        <end position="20"/>
    </location>
</feature>
<name>W4HJB2_9RHOB</name>
<evidence type="ECO:0000313" key="2">
    <source>
        <dbReference type="EMBL" id="ETW12822.1"/>
    </source>
</evidence>
<feature type="region of interest" description="Disordered" evidence="1">
    <location>
        <begin position="954"/>
        <end position="973"/>
    </location>
</feature>
<comment type="caution">
    <text evidence="2">The sequence shown here is derived from an EMBL/GenBank/DDBJ whole genome shotgun (WGS) entry which is preliminary data.</text>
</comment>
<dbReference type="RefSeq" id="WP_043844192.1">
    <property type="nucleotide sequence ID" value="NZ_AQQW01000005.1"/>
</dbReference>
<feature type="compositionally biased region" description="Low complexity" evidence="1">
    <location>
        <begin position="35"/>
        <end position="52"/>
    </location>
</feature>
<evidence type="ECO:0000313" key="3">
    <source>
        <dbReference type="Proteomes" id="UP000019063"/>
    </source>
</evidence>
<feature type="region of interest" description="Disordered" evidence="1">
    <location>
        <begin position="482"/>
        <end position="508"/>
    </location>
</feature>
<dbReference type="AlphaFoldDB" id="W4HJB2"/>
<accession>W4HJB2</accession>
<proteinExistence type="predicted"/>
<reference evidence="2 3" key="1">
    <citation type="journal article" date="2014" name="Antonie Van Leeuwenhoek">
        <title>Roseivivax atlanticus sp. nov., isolated from surface seawater of the Atlantic Ocean.</title>
        <authorList>
            <person name="Li G."/>
            <person name="Lai Q."/>
            <person name="Liu X."/>
            <person name="Sun F."/>
            <person name="Shao Z."/>
        </authorList>
    </citation>
    <scope>NUCLEOTIDE SEQUENCE [LARGE SCALE GENOMIC DNA]</scope>
    <source>
        <strain evidence="2 3">22II-s10s</strain>
    </source>
</reference>
<dbReference type="eggNOG" id="ENOG5032W4F">
    <property type="taxonomic scope" value="Bacteria"/>
</dbReference>
<dbReference type="EMBL" id="AQQW01000005">
    <property type="protein sequence ID" value="ETW12822.1"/>
    <property type="molecule type" value="Genomic_DNA"/>
</dbReference>
<sequence length="1088" mass="114329">MATFRELMDAAHRADAAGETQDARRLLELAREAQRGAAPAPAQTTGAPVAGPWKKYQSQGATGSGPWEKYQRQQTGAPMEPSAYTAEDFKAAARRAAAAGDNATARRLIDRAKASEAARPAGPWEKYQGAGAGVTEVELPNGDIIEFPAGTSPEKMREVARRAHNGEFDARTEERSLVETIMDGAEKVGGALGYASQEAARGVTQMLGAPVDLVNASPMLANVLPGEQGFGSMSERPVGGSEWLWDTVSAPRDLVSVIMGGEPGDEAPENRTERIVGRTAQEIGAASVPVAGALGAAARTGVQGAREMAGPVGRFVESAAVAPRGFVAKEGAYAAGAGTGAGVARESVSDGDPTTTTRAEALADFGGALGGAGAVGLGSAARRAATDALGAMTGRGGSNVVRDAVAGELGNAAGAPLTSSGAADTSGLANALGGGGTVSEAVPGYRESAADVLQNPGLASLEYSRQSGANAGRYAARRQDNATAVSGAMEDAAPDATPGAFSSAAGQRRDEMIGDATAAVTDAQQRFDAAASNLQSTMSGETRGRTVRAALDEALGAARAVERDAWAAVGGEADVAPLAAEFRRIGDGLTSAQRETVRDTENLTRIPERLSTGAGDDENAQLIASVFGPDEAAEAAPVNLAEVTTLRSSLTDQVRAARTAGQPDRARILEQYVGAIDGFLQRSTPQQTSEALENARRVSFDLNERFTRPGDPVAEATRRVEGRPRLPDSEVAGRFIKSDQGQASNLDRLLSEAQGADDVRRALRDQILSDVQARGLLERPVQLRDYLGQYGHVFTRFPELRDELGTAAGLRQEVQGAQGTLDDVQRRLGTRNGSTVARYLSFGDERARDAMASVVNAREPDKAADELLSFVGDDAQAVDGARAAFWDLMEGSTRSRGETTRNLSGDQPWRPQALHRFIHAPKNRAVLERLYRDQPEQLQRIDQIAEALRTVDARTTSKAPNSSGTPQAISGNSVLPSTETLGAYGFAYRRGQVGLPFIGLRLVSTMARRAILRGRGQQFQELLDEALLNPEVAAMLLREHNPANVDAMSRWAKGWAGARAPVFADLLEGEPAEEEQTEDDAILEAIGR</sequence>